<keyword evidence="1" id="KW-0732">Signal</keyword>
<dbReference type="SUPFAM" id="SSF55797">
    <property type="entry name" value="PR-1-like"/>
    <property type="match status" value="1"/>
</dbReference>
<accession>A0A8S9YC60</accession>
<evidence type="ECO:0000313" key="2">
    <source>
        <dbReference type="EMBL" id="KAF7233842.1"/>
    </source>
</evidence>
<dbReference type="InterPro" id="IPR035940">
    <property type="entry name" value="CAP_sf"/>
</dbReference>
<evidence type="ECO:0000313" key="3">
    <source>
        <dbReference type="Proteomes" id="UP000822476"/>
    </source>
</evidence>
<organism evidence="2 3">
    <name type="scientific">Paragonimus skrjabini miyazakii</name>
    <dbReference type="NCBI Taxonomy" id="59628"/>
    <lineage>
        <taxon>Eukaryota</taxon>
        <taxon>Metazoa</taxon>
        <taxon>Spiralia</taxon>
        <taxon>Lophotrochozoa</taxon>
        <taxon>Platyhelminthes</taxon>
        <taxon>Trematoda</taxon>
        <taxon>Digenea</taxon>
        <taxon>Plagiorchiida</taxon>
        <taxon>Troglotremata</taxon>
        <taxon>Troglotrematidae</taxon>
        <taxon>Paragonimus</taxon>
    </lineage>
</organism>
<evidence type="ECO:0000256" key="1">
    <source>
        <dbReference type="SAM" id="SignalP"/>
    </source>
</evidence>
<protein>
    <recommendedName>
        <fullName evidence="4">SCP domain-containing protein</fullName>
    </recommendedName>
</protein>
<proteinExistence type="predicted"/>
<evidence type="ECO:0008006" key="4">
    <source>
        <dbReference type="Google" id="ProtNLM"/>
    </source>
</evidence>
<dbReference type="Gene3D" id="3.40.33.10">
    <property type="entry name" value="CAP"/>
    <property type="match status" value="1"/>
</dbReference>
<feature type="signal peptide" evidence="1">
    <location>
        <begin position="1"/>
        <end position="17"/>
    </location>
</feature>
<dbReference type="AlphaFoldDB" id="A0A8S9YC60"/>
<sequence>MCKILEVIILAIVVVEGRITKNERDELLRVHNEIRQSLMNCEYEQFPPVNGYLPRLTWNYTLENMASIHARQACNEYFDDQLLDNFIFREATFGFEIVGQFPE</sequence>
<reference evidence="2" key="1">
    <citation type="submission" date="2019-07" db="EMBL/GenBank/DDBJ databases">
        <title>Annotation for the trematode Paragonimus miyazaki's.</title>
        <authorList>
            <person name="Choi Y.-J."/>
        </authorList>
    </citation>
    <scope>NUCLEOTIDE SEQUENCE</scope>
    <source>
        <strain evidence="2">Japan</strain>
    </source>
</reference>
<dbReference type="OrthoDB" id="43654at2759"/>
<name>A0A8S9YC60_9TREM</name>
<gene>
    <name evidence="2" type="ORF">EG68_12624</name>
</gene>
<dbReference type="EMBL" id="JTDE01018773">
    <property type="protein sequence ID" value="KAF7233842.1"/>
    <property type="molecule type" value="Genomic_DNA"/>
</dbReference>
<dbReference type="Proteomes" id="UP000822476">
    <property type="component" value="Unassembled WGS sequence"/>
</dbReference>
<keyword evidence="3" id="KW-1185">Reference proteome</keyword>
<feature type="chain" id="PRO_5035746882" description="SCP domain-containing protein" evidence="1">
    <location>
        <begin position="18"/>
        <end position="103"/>
    </location>
</feature>
<comment type="caution">
    <text evidence="2">The sequence shown here is derived from an EMBL/GenBank/DDBJ whole genome shotgun (WGS) entry which is preliminary data.</text>
</comment>